<reference evidence="9 10" key="1">
    <citation type="submission" date="2019-03" db="EMBL/GenBank/DDBJ databases">
        <title>Genomics of glacier-inhabiting Cryobacterium strains.</title>
        <authorList>
            <person name="Liu Q."/>
            <person name="Xin Y.-H."/>
        </authorList>
    </citation>
    <scope>NUCLEOTIDE SEQUENCE [LARGE SCALE GENOMIC DNA]</scope>
    <source>
        <strain evidence="9 10">Hh15</strain>
    </source>
</reference>
<evidence type="ECO:0000256" key="1">
    <source>
        <dbReference type="ARBA" id="ARBA00004651"/>
    </source>
</evidence>
<evidence type="ECO:0000313" key="10">
    <source>
        <dbReference type="Proteomes" id="UP000297654"/>
    </source>
</evidence>
<keyword evidence="10" id="KW-1185">Reference proteome</keyword>
<dbReference type="AlphaFoldDB" id="A0A5F0DDX3"/>
<feature type="transmembrane region" description="Helical" evidence="7">
    <location>
        <begin position="234"/>
        <end position="253"/>
    </location>
</feature>
<protein>
    <submittedName>
        <fullName evidence="9">MFS transporter</fullName>
    </submittedName>
</protein>
<feature type="transmembrane region" description="Helical" evidence="7">
    <location>
        <begin position="339"/>
        <end position="358"/>
    </location>
</feature>
<sequence length="475" mass="48755">MSRQRHRSPRPRVKQQRAVLAVCSIAQFLVVLDSSILTVALPQLAADLGISRENLPWVVNAFAIPIAGLLLVSGRLADTFGARRILLIGVALFAVASLVGGTAPTAGVLIAARMAQGIAAALISPATLSLLSLSFPAGPGRARAFGLWGAAAGSGGAIGVLTGGLLVEWSSWRWTLLVNVPLCVVLLGLLTIAIGRIQPVQRGSLDLPGAAAGTVCVTTLTLGFASLQSKLLDVPAAVWFVTAAGSLLLFVFIEIRSSSNPLLPLRRLAGERVWQLPTAMLLVGGAMTSTFYFLTLNFQVHRDLNALQTGLSFLPLSVAAFIAAAASPAIVRKLGSMNAAVLAVLLMSVCLFAIAAVAQDGWTGAIIFISAGFGAGMGVAISTLANLITASFPSSLGGIASGILTTAQQIGNTVGLAAIVTIDLGTASPSHNIAFLASAVLALIAAGWLAYQTGTRRSNRSVDTPSPHTAAHNSL</sequence>
<evidence type="ECO:0000256" key="2">
    <source>
        <dbReference type="ARBA" id="ARBA00022448"/>
    </source>
</evidence>
<dbReference type="Pfam" id="PF07690">
    <property type="entry name" value="MFS_1"/>
    <property type="match status" value="1"/>
</dbReference>
<dbReference type="PANTHER" id="PTHR42718:SF46">
    <property type="entry name" value="BLR6921 PROTEIN"/>
    <property type="match status" value="1"/>
</dbReference>
<comment type="subcellular location">
    <subcellularLocation>
        <location evidence="1">Cell membrane</location>
        <topology evidence="1">Multi-pass membrane protein</topology>
    </subcellularLocation>
</comment>
<evidence type="ECO:0000259" key="8">
    <source>
        <dbReference type="PROSITE" id="PS50850"/>
    </source>
</evidence>
<dbReference type="Proteomes" id="UP000297654">
    <property type="component" value="Unassembled WGS sequence"/>
</dbReference>
<feature type="transmembrane region" description="Helical" evidence="7">
    <location>
        <begin position="433"/>
        <end position="451"/>
    </location>
</feature>
<evidence type="ECO:0000256" key="5">
    <source>
        <dbReference type="ARBA" id="ARBA00022989"/>
    </source>
</evidence>
<feature type="transmembrane region" description="Helical" evidence="7">
    <location>
        <begin position="364"/>
        <end position="387"/>
    </location>
</feature>
<comment type="caution">
    <text evidence="9">The sequence shown here is derived from an EMBL/GenBank/DDBJ whole genome shotgun (WGS) entry which is preliminary data.</text>
</comment>
<evidence type="ECO:0000256" key="3">
    <source>
        <dbReference type="ARBA" id="ARBA00022475"/>
    </source>
</evidence>
<name>A0A5F0DDX3_9MICO</name>
<evidence type="ECO:0000256" key="7">
    <source>
        <dbReference type="SAM" id="Phobius"/>
    </source>
</evidence>
<evidence type="ECO:0000313" key="9">
    <source>
        <dbReference type="EMBL" id="TFB94462.1"/>
    </source>
</evidence>
<dbReference type="InterPro" id="IPR036259">
    <property type="entry name" value="MFS_trans_sf"/>
</dbReference>
<feature type="transmembrane region" description="Helical" evidence="7">
    <location>
        <begin position="118"/>
        <end position="138"/>
    </location>
</feature>
<proteinExistence type="predicted"/>
<keyword evidence="6 7" id="KW-0472">Membrane</keyword>
<keyword evidence="5 7" id="KW-1133">Transmembrane helix</keyword>
<feature type="transmembrane region" description="Helical" evidence="7">
    <location>
        <begin position="306"/>
        <end position="327"/>
    </location>
</feature>
<dbReference type="GO" id="GO:0005886">
    <property type="term" value="C:plasma membrane"/>
    <property type="evidence" value="ECO:0007669"/>
    <property type="project" value="UniProtKB-SubCell"/>
</dbReference>
<dbReference type="EMBL" id="SOFF01000006">
    <property type="protein sequence ID" value="TFB94462.1"/>
    <property type="molecule type" value="Genomic_DNA"/>
</dbReference>
<feature type="transmembrane region" description="Helical" evidence="7">
    <location>
        <begin position="273"/>
        <end position="294"/>
    </location>
</feature>
<dbReference type="OrthoDB" id="3218494at2"/>
<dbReference type="PROSITE" id="PS50850">
    <property type="entry name" value="MFS"/>
    <property type="match status" value="1"/>
</dbReference>
<keyword evidence="2" id="KW-0813">Transport</keyword>
<keyword evidence="4 7" id="KW-0812">Transmembrane</keyword>
<feature type="transmembrane region" description="Helical" evidence="7">
    <location>
        <begin position="145"/>
        <end position="166"/>
    </location>
</feature>
<evidence type="ECO:0000256" key="6">
    <source>
        <dbReference type="ARBA" id="ARBA00023136"/>
    </source>
</evidence>
<dbReference type="PRINTS" id="PR01036">
    <property type="entry name" value="TCRTETB"/>
</dbReference>
<dbReference type="CDD" id="cd17321">
    <property type="entry name" value="MFS_MMR_MDR_like"/>
    <property type="match status" value="1"/>
</dbReference>
<feature type="transmembrane region" description="Helical" evidence="7">
    <location>
        <begin position="20"/>
        <end position="42"/>
    </location>
</feature>
<dbReference type="InterPro" id="IPR020846">
    <property type="entry name" value="MFS_dom"/>
</dbReference>
<feature type="transmembrane region" description="Helical" evidence="7">
    <location>
        <begin position="399"/>
        <end position="421"/>
    </location>
</feature>
<dbReference type="InterPro" id="IPR011701">
    <property type="entry name" value="MFS"/>
</dbReference>
<dbReference type="Gene3D" id="1.20.1250.20">
    <property type="entry name" value="MFS general substrate transporter like domains"/>
    <property type="match status" value="1"/>
</dbReference>
<dbReference type="Gene3D" id="1.20.1720.10">
    <property type="entry name" value="Multidrug resistance protein D"/>
    <property type="match status" value="1"/>
</dbReference>
<dbReference type="SUPFAM" id="SSF103473">
    <property type="entry name" value="MFS general substrate transporter"/>
    <property type="match status" value="1"/>
</dbReference>
<feature type="transmembrane region" description="Helical" evidence="7">
    <location>
        <begin position="54"/>
        <end position="73"/>
    </location>
</feature>
<gene>
    <name evidence="9" type="ORF">E3O10_01425</name>
</gene>
<accession>A0A5F0DDX3</accession>
<feature type="transmembrane region" description="Helical" evidence="7">
    <location>
        <begin position="207"/>
        <end position="228"/>
    </location>
</feature>
<keyword evidence="3" id="KW-1003">Cell membrane</keyword>
<feature type="transmembrane region" description="Helical" evidence="7">
    <location>
        <begin position="172"/>
        <end position="195"/>
    </location>
</feature>
<feature type="transmembrane region" description="Helical" evidence="7">
    <location>
        <begin position="85"/>
        <end position="112"/>
    </location>
</feature>
<dbReference type="PANTHER" id="PTHR42718">
    <property type="entry name" value="MAJOR FACILITATOR SUPERFAMILY MULTIDRUG TRANSPORTER MFSC"/>
    <property type="match status" value="1"/>
</dbReference>
<organism evidence="9 10">
    <name type="scientific">Cryobacterium luteum</name>
    <dbReference type="NCBI Taxonomy" id="1424661"/>
    <lineage>
        <taxon>Bacteria</taxon>
        <taxon>Bacillati</taxon>
        <taxon>Actinomycetota</taxon>
        <taxon>Actinomycetes</taxon>
        <taxon>Micrococcales</taxon>
        <taxon>Microbacteriaceae</taxon>
        <taxon>Cryobacterium</taxon>
    </lineage>
</organism>
<feature type="domain" description="Major facilitator superfamily (MFS) profile" evidence="8">
    <location>
        <begin position="19"/>
        <end position="457"/>
    </location>
</feature>
<dbReference type="GO" id="GO:0022857">
    <property type="term" value="F:transmembrane transporter activity"/>
    <property type="evidence" value="ECO:0007669"/>
    <property type="project" value="InterPro"/>
</dbReference>
<evidence type="ECO:0000256" key="4">
    <source>
        <dbReference type="ARBA" id="ARBA00022692"/>
    </source>
</evidence>